<evidence type="ECO:0000256" key="3">
    <source>
        <dbReference type="ARBA" id="ARBA00022723"/>
    </source>
</evidence>
<accession>A0A7W8JAT0</accession>
<dbReference type="GO" id="GO:0020037">
    <property type="term" value="F:heme binding"/>
    <property type="evidence" value="ECO:0007669"/>
    <property type="project" value="InterPro"/>
</dbReference>
<dbReference type="AlphaFoldDB" id="A0A7W8JAT0"/>
<organism evidence="8 9">
    <name type="scientific">Tunturiibacter lichenicola</name>
    <dbReference type="NCBI Taxonomy" id="2051959"/>
    <lineage>
        <taxon>Bacteria</taxon>
        <taxon>Pseudomonadati</taxon>
        <taxon>Acidobacteriota</taxon>
        <taxon>Terriglobia</taxon>
        <taxon>Terriglobales</taxon>
        <taxon>Acidobacteriaceae</taxon>
        <taxon>Tunturiibacter</taxon>
    </lineage>
</organism>
<dbReference type="Pfam" id="PF13442">
    <property type="entry name" value="Cytochrome_CBB3"/>
    <property type="match status" value="1"/>
</dbReference>
<evidence type="ECO:0000256" key="5">
    <source>
        <dbReference type="ARBA" id="ARBA00023004"/>
    </source>
</evidence>
<dbReference type="SUPFAM" id="SSF46626">
    <property type="entry name" value="Cytochrome c"/>
    <property type="match status" value="1"/>
</dbReference>
<keyword evidence="4" id="KW-0249">Electron transport</keyword>
<dbReference type="PROSITE" id="PS51007">
    <property type="entry name" value="CYTC"/>
    <property type="match status" value="1"/>
</dbReference>
<evidence type="ECO:0000256" key="4">
    <source>
        <dbReference type="ARBA" id="ARBA00022982"/>
    </source>
</evidence>
<feature type="domain" description="Cytochrome c" evidence="7">
    <location>
        <begin position="31"/>
        <end position="114"/>
    </location>
</feature>
<keyword evidence="3 6" id="KW-0479">Metal-binding</keyword>
<comment type="caution">
    <text evidence="8">The sequence shown here is derived from an EMBL/GenBank/DDBJ whole genome shotgun (WGS) entry which is preliminary data.</text>
</comment>
<reference evidence="8 9" key="1">
    <citation type="submission" date="2020-08" db="EMBL/GenBank/DDBJ databases">
        <title>Genomic Encyclopedia of Type Strains, Phase IV (KMG-V): Genome sequencing to study the core and pangenomes of soil and plant-associated prokaryotes.</title>
        <authorList>
            <person name="Whitman W."/>
        </authorList>
    </citation>
    <scope>NUCLEOTIDE SEQUENCE [LARGE SCALE GENOMIC DNA]</scope>
    <source>
        <strain evidence="8 9">M8US30</strain>
    </source>
</reference>
<evidence type="ECO:0000256" key="2">
    <source>
        <dbReference type="ARBA" id="ARBA00022617"/>
    </source>
</evidence>
<dbReference type="Gene3D" id="1.10.760.10">
    <property type="entry name" value="Cytochrome c-like domain"/>
    <property type="match status" value="1"/>
</dbReference>
<gene>
    <name evidence="8" type="ORF">HDF10_002602</name>
</gene>
<dbReference type="InterPro" id="IPR051811">
    <property type="entry name" value="Cytochrome_c550/c551-like"/>
</dbReference>
<dbReference type="PANTHER" id="PTHR37823">
    <property type="entry name" value="CYTOCHROME C-553-LIKE"/>
    <property type="match status" value="1"/>
</dbReference>
<dbReference type="EMBL" id="JACHDZ010000004">
    <property type="protein sequence ID" value="MBB5344616.1"/>
    <property type="molecule type" value="Genomic_DNA"/>
</dbReference>
<evidence type="ECO:0000313" key="8">
    <source>
        <dbReference type="EMBL" id="MBB5344616.1"/>
    </source>
</evidence>
<dbReference type="GO" id="GO:0009055">
    <property type="term" value="F:electron transfer activity"/>
    <property type="evidence" value="ECO:0007669"/>
    <property type="project" value="InterPro"/>
</dbReference>
<evidence type="ECO:0000259" key="7">
    <source>
        <dbReference type="PROSITE" id="PS51007"/>
    </source>
</evidence>
<dbReference type="PROSITE" id="PS51257">
    <property type="entry name" value="PROKAR_LIPOPROTEIN"/>
    <property type="match status" value="1"/>
</dbReference>
<dbReference type="InterPro" id="IPR009056">
    <property type="entry name" value="Cyt_c-like_dom"/>
</dbReference>
<keyword evidence="5 6" id="KW-0408">Iron</keyword>
<dbReference type="PANTHER" id="PTHR37823:SF1">
    <property type="entry name" value="CYTOCHROME C-553-LIKE"/>
    <property type="match status" value="1"/>
</dbReference>
<evidence type="ECO:0000313" key="9">
    <source>
        <dbReference type="Proteomes" id="UP000569092"/>
    </source>
</evidence>
<dbReference type="InterPro" id="IPR036909">
    <property type="entry name" value="Cyt_c-like_dom_sf"/>
</dbReference>
<evidence type="ECO:0000256" key="1">
    <source>
        <dbReference type="ARBA" id="ARBA00022448"/>
    </source>
</evidence>
<keyword evidence="1" id="KW-0813">Transport</keyword>
<keyword evidence="2 6" id="KW-0349">Heme</keyword>
<dbReference type="GO" id="GO:0046872">
    <property type="term" value="F:metal ion binding"/>
    <property type="evidence" value="ECO:0007669"/>
    <property type="project" value="UniProtKB-KW"/>
</dbReference>
<protein>
    <submittedName>
        <fullName evidence="8">Mono/diheme cytochrome c family protein</fullName>
    </submittedName>
</protein>
<sequence>MIRAFSLLFLLGVIVGCKSIAPPTPLADLNAQQTHGHAVYQAHCAQCHYDRKDAALHGPALIGMFKKPYLSSGAPANDERVTATIVHGRNLMPALGSTLDPQDLDDLLAYLHTL</sequence>
<dbReference type="Proteomes" id="UP000569092">
    <property type="component" value="Unassembled WGS sequence"/>
</dbReference>
<proteinExistence type="predicted"/>
<name>A0A7W8JAT0_9BACT</name>
<evidence type="ECO:0000256" key="6">
    <source>
        <dbReference type="PROSITE-ProRule" id="PRU00433"/>
    </source>
</evidence>